<sequence>WFAVGDGGYSLSNPLQLTDINDQTTEASATVAVLDNRFDVNDSIIINGVEFPVGIRLVASGSATGGTDNAGSGGGQTPGYGTNIGGFGGTVELLPNTLAPNAHIGQILRLTGGTLAGLTEQIVTNSADQIEIGILSPLNGKSWTQSGSSGSAPDHTTDWEIYTNAPGANTWVPGNTLEETATNIAATINGSSHPLIQNVVKATVSGYVVSIIAVADGALGNLNTLVVLDAGGFGINNFGVTPETGFLAGGISPYLESQKYPASAPDVADFYDIERPNISAVS</sequence>
<evidence type="ECO:0000313" key="1">
    <source>
        <dbReference type="EMBL" id="GAF98396.1"/>
    </source>
</evidence>
<protein>
    <submittedName>
        <fullName evidence="1">Uncharacterized protein</fullName>
    </submittedName>
</protein>
<organism evidence="1">
    <name type="scientific">marine sediment metagenome</name>
    <dbReference type="NCBI Taxonomy" id="412755"/>
    <lineage>
        <taxon>unclassified sequences</taxon>
        <taxon>metagenomes</taxon>
        <taxon>ecological metagenomes</taxon>
    </lineage>
</organism>
<feature type="non-terminal residue" evidence="1">
    <location>
        <position position="1"/>
    </location>
</feature>
<comment type="caution">
    <text evidence="1">The sequence shown here is derived from an EMBL/GenBank/DDBJ whole genome shotgun (WGS) entry which is preliminary data.</text>
</comment>
<dbReference type="EMBL" id="BARS01016177">
    <property type="protein sequence ID" value="GAF98396.1"/>
    <property type="molecule type" value="Genomic_DNA"/>
</dbReference>
<accession>X0UGE9</accession>
<proteinExistence type="predicted"/>
<dbReference type="AlphaFoldDB" id="X0UGE9"/>
<name>X0UGE9_9ZZZZ</name>
<feature type="non-terminal residue" evidence="1">
    <location>
        <position position="282"/>
    </location>
</feature>
<gene>
    <name evidence="1" type="ORF">S01H1_26669</name>
</gene>
<reference evidence="1" key="1">
    <citation type="journal article" date="2014" name="Front. Microbiol.">
        <title>High frequency of phylogenetically diverse reductive dehalogenase-homologous genes in deep subseafloor sedimentary metagenomes.</title>
        <authorList>
            <person name="Kawai M."/>
            <person name="Futagami T."/>
            <person name="Toyoda A."/>
            <person name="Takaki Y."/>
            <person name="Nishi S."/>
            <person name="Hori S."/>
            <person name="Arai W."/>
            <person name="Tsubouchi T."/>
            <person name="Morono Y."/>
            <person name="Uchiyama I."/>
            <person name="Ito T."/>
            <person name="Fujiyama A."/>
            <person name="Inagaki F."/>
            <person name="Takami H."/>
        </authorList>
    </citation>
    <scope>NUCLEOTIDE SEQUENCE</scope>
    <source>
        <strain evidence="1">Expedition CK06-06</strain>
    </source>
</reference>